<dbReference type="GO" id="GO:0004252">
    <property type="term" value="F:serine-type endopeptidase activity"/>
    <property type="evidence" value="ECO:0007669"/>
    <property type="project" value="InterPro"/>
</dbReference>
<name>A0AAE7P1E1_9BRAD</name>
<evidence type="ECO:0000313" key="3">
    <source>
        <dbReference type="Proteomes" id="UP000594015"/>
    </source>
</evidence>
<dbReference type="InterPro" id="IPR027065">
    <property type="entry name" value="Lon_Prtase"/>
</dbReference>
<evidence type="ECO:0000313" key="2">
    <source>
        <dbReference type="EMBL" id="QOZ73339.1"/>
    </source>
</evidence>
<dbReference type="Gene3D" id="3.40.50.300">
    <property type="entry name" value="P-loop containing nucleotide triphosphate hydrolases"/>
    <property type="match status" value="1"/>
</dbReference>
<gene>
    <name evidence="2" type="ORF">WN72_13955</name>
</gene>
<reference evidence="2 3" key="1">
    <citation type="submission" date="2018-06" db="EMBL/GenBank/DDBJ databases">
        <title>Comparative genomics of Bradyrhizobium nodulating Arachidis hypogaea.</title>
        <authorList>
            <person name="Li Y."/>
        </authorList>
    </citation>
    <scope>NUCLEOTIDE SEQUENCE [LARGE SCALE GENOMIC DNA]</scope>
    <source>
        <strain evidence="2 3">CCBAU 051107</strain>
    </source>
</reference>
<sequence length="272" mass="29726">MLPQFEGIVNKALPLVAPPPLEEVRKILLFEFPHARNVIDSVLSDLIGRPTVLVRPTIIWGQPGGGKSLIARRLAECLSVSCWRTDSSRSDAAFGGTDRRWSSAEPCHPLLAIARAGHANPMVLLDELEKAGGTGGGNRIDGIGRLWDCLLGMLETETSFRYPDPFFQKNVDLSQISYLATANSVAALPRPLLDRFRVLELALPSRDHLDALLPAVLVDLARDRGLNASWIAPLDGDEYAAIASAWVGGSVRNLRRLVEVILRDRDASAIRN</sequence>
<dbReference type="GO" id="GO:0004176">
    <property type="term" value="F:ATP-dependent peptidase activity"/>
    <property type="evidence" value="ECO:0007669"/>
    <property type="project" value="InterPro"/>
</dbReference>
<accession>A0AAE7P1E1</accession>
<feature type="domain" description="ATPase AAA-type core" evidence="1">
    <location>
        <begin position="58"/>
        <end position="198"/>
    </location>
</feature>
<dbReference type="PANTHER" id="PTHR43718">
    <property type="entry name" value="LON PROTEASE"/>
    <property type="match status" value="1"/>
</dbReference>
<dbReference type="GO" id="GO:0005524">
    <property type="term" value="F:ATP binding"/>
    <property type="evidence" value="ECO:0007669"/>
    <property type="project" value="InterPro"/>
</dbReference>
<dbReference type="GO" id="GO:0006515">
    <property type="term" value="P:protein quality control for misfolded or incompletely synthesized proteins"/>
    <property type="evidence" value="ECO:0007669"/>
    <property type="project" value="TreeGrafter"/>
</dbReference>
<dbReference type="SUPFAM" id="SSF52540">
    <property type="entry name" value="P-loop containing nucleoside triphosphate hydrolases"/>
    <property type="match status" value="1"/>
</dbReference>
<dbReference type="KEGG" id="barh:WN72_13955"/>
<protein>
    <submittedName>
        <fullName evidence="2">AAA family ATPase</fullName>
    </submittedName>
</protein>
<dbReference type="PANTHER" id="PTHR43718:SF2">
    <property type="entry name" value="LON PROTEASE HOMOLOG, MITOCHONDRIAL"/>
    <property type="match status" value="1"/>
</dbReference>
<proteinExistence type="predicted"/>
<dbReference type="EMBL" id="CP030050">
    <property type="protein sequence ID" value="QOZ73339.1"/>
    <property type="molecule type" value="Genomic_DNA"/>
</dbReference>
<dbReference type="Proteomes" id="UP000594015">
    <property type="component" value="Chromosome"/>
</dbReference>
<dbReference type="InterPro" id="IPR003959">
    <property type="entry name" value="ATPase_AAA_core"/>
</dbReference>
<dbReference type="Pfam" id="PF00004">
    <property type="entry name" value="AAA"/>
    <property type="match status" value="1"/>
</dbReference>
<dbReference type="GO" id="GO:0016887">
    <property type="term" value="F:ATP hydrolysis activity"/>
    <property type="evidence" value="ECO:0007669"/>
    <property type="project" value="InterPro"/>
</dbReference>
<organism evidence="2 3">
    <name type="scientific">Bradyrhizobium arachidis</name>
    <dbReference type="NCBI Taxonomy" id="858423"/>
    <lineage>
        <taxon>Bacteria</taxon>
        <taxon>Pseudomonadati</taxon>
        <taxon>Pseudomonadota</taxon>
        <taxon>Alphaproteobacteria</taxon>
        <taxon>Hyphomicrobiales</taxon>
        <taxon>Nitrobacteraceae</taxon>
        <taxon>Bradyrhizobium</taxon>
    </lineage>
</organism>
<dbReference type="AlphaFoldDB" id="A0AAE7P1E1"/>
<evidence type="ECO:0000259" key="1">
    <source>
        <dbReference type="Pfam" id="PF00004"/>
    </source>
</evidence>
<dbReference type="InterPro" id="IPR027417">
    <property type="entry name" value="P-loop_NTPase"/>
</dbReference>